<feature type="chain" id="PRO_5044860778" evidence="2">
    <location>
        <begin position="20"/>
        <end position="313"/>
    </location>
</feature>
<evidence type="ECO:0000313" key="4">
    <source>
        <dbReference type="Proteomes" id="UP001620645"/>
    </source>
</evidence>
<protein>
    <submittedName>
        <fullName evidence="3">Uncharacterized protein</fullName>
    </submittedName>
</protein>
<feature type="region of interest" description="Disordered" evidence="1">
    <location>
        <begin position="286"/>
        <end position="313"/>
    </location>
</feature>
<dbReference type="Proteomes" id="UP001620645">
    <property type="component" value="Unassembled WGS sequence"/>
</dbReference>
<keyword evidence="4" id="KW-1185">Reference proteome</keyword>
<accession>A0ABD2ICB0</accession>
<dbReference type="EMBL" id="JBICCN010000329">
    <property type="protein sequence ID" value="KAL3076752.1"/>
    <property type="molecule type" value="Genomic_DNA"/>
</dbReference>
<comment type="caution">
    <text evidence="3">The sequence shown here is derived from an EMBL/GenBank/DDBJ whole genome shotgun (WGS) entry which is preliminary data.</text>
</comment>
<keyword evidence="2" id="KW-0732">Signal</keyword>
<dbReference type="AlphaFoldDB" id="A0ABD2ICB0"/>
<evidence type="ECO:0000313" key="3">
    <source>
        <dbReference type="EMBL" id="KAL3076752.1"/>
    </source>
</evidence>
<sequence length="313" mass="35199">MLFFLIASLILPIFCSAAALPPNYLPPSNSSDALCIVYFDYRNPSMPRLTVMPQEMAFNYTQWKECARKCSDFVAAGHEKRQWNHTCHPGKEFDCKITFNWGQLSAAGEDKHTSTGSSGGTKQIEKANSDVHVSGMCLLFADNRTTLGFKIVEMKPPEWKLPQFGTCAQKCVKFGPNHVSWKITCNLPSGDQCQIRRDGPTFGMHGFCPVMRANGTYYFAQLFTDLMAERRTSSTSAAANFSFSVSMIFWSMALVFRHNFGRRTMTLWHRLCADQMRKKVPVFPTDFMGENRRDEPELTTPSTTTAGKIVDGG</sequence>
<evidence type="ECO:0000256" key="2">
    <source>
        <dbReference type="SAM" id="SignalP"/>
    </source>
</evidence>
<reference evidence="3 4" key="1">
    <citation type="submission" date="2024-10" db="EMBL/GenBank/DDBJ databases">
        <authorList>
            <person name="Kim D."/>
        </authorList>
    </citation>
    <scope>NUCLEOTIDE SEQUENCE [LARGE SCALE GENOMIC DNA]</scope>
    <source>
        <strain evidence="3">Taebaek</strain>
    </source>
</reference>
<feature type="signal peptide" evidence="2">
    <location>
        <begin position="1"/>
        <end position="19"/>
    </location>
</feature>
<organism evidence="3 4">
    <name type="scientific">Heterodera schachtii</name>
    <name type="common">Sugarbeet cyst nematode worm</name>
    <name type="synonym">Tylenchus schachtii</name>
    <dbReference type="NCBI Taxonomy" id="97005"/>
    <lineage>
        <taxon>Eukaryota</taxon>
        <taxon>Metazoa</taxon>
        <taxon>Ecdysozoa</taxon>
        <taxon>Nematoda</taxon>
        <taxon>Chromadorea</taxon>
        <taxon>Rhabditida</taxon>
        <taxon>Tylenchina</taxon>
        <taxon>Tylenchomorpha</taxon>
        <taxon>Tylenchoidea</taxon>
        <taxon>Heteroderidae</taxon>
        <taxon>Heteroderinae</taxon>
        <taxon>Heterodera</taxon>
    </lineage>
</organism>
<proteinExistence type="predicted"/>
<gene>
    <name evidence="3" type="ORF">niasHS_011489</name>
</gene>
<evidence type="ECO:0000256" key="1">
    <source>
        <dbReference type="SAM" id="MobiDB-lite"/>
    </source>
</evidence>
<name>A0ABD2ICB0_HETSC</name>